<dbReference type="Pfam" id="PF04892">
    <property type="entry name" value="VanZ"/>
    <property type="match status" value="1"/>
</dbReference>
<dbReference type="EMBL" id="BAAARW010000011">
    <property type="protein sequence ID" value="GAA2416444.1"/>
    <property type="molecule type" value="Genomic_DNA"/>
</dbReference>
<evidence type="ECO:0000256" key="1">
    <source>
        <dbReference type="SAM" id="MobiDB-lite"/>
    </source>
</evidence>
<comment type="caution">
    <text evidence="4">The sequence shown here is derived from an EMBL/GenBank/DDBJ whole genome shotgun (WGS) entry which is preliminary data.</text>
</comment>
<feature type="transmembrane region" description="Helical" evidence="2">
    <location>
        <begin position="53"/>
        <end position="78"/>
    </location>
</feature>
<keyword evidence="2" id="KW-0812">Transmembrane</keyword>
<protein>
    <recommendedName>
        <fullName evidence="3">VanZ-like domain-containing protein</fullName>
    </recommendedName>
</protein>
<evidence type="ECO:0000259" key="3">
    <source>
        <dbReference type="Pfam" id="PF04892"/>
    </source>
</evidence>
<keyword evidence="2" id="KW-0472">Membrane</keyword>
<feature type="transmembrane region" description="Helical" evidence="2">
    <location>
        <begin position="112"/>
        <end position="131"/>
    </location>
</feature>
<dbReference type="InterPro" id="IPR006976">
    <property type="entry name" value="VanZ-like"/>
</dbReference>
<feature type="region of interest" description="Disordered" evidence="1">
    <location>
        <begin position="1"/>
        <end position="47"/>
    </location>
</feature>
<feature type="transmembrane region" description="Helical" evidence="2">
    <location>
        <begin position="172"/>
        <end position="190"/>
    </location>
</feature>
<feature type="domain" description="VanZ-like" evidence="3">
    <location>
        <begin position="71"/>
        <end position="186"/>
    </location>
</feature>
<sequence length="198" mass="21064">MEVRAVAGSWAKKIGMPQPAPKSRSKPDRKVAGKSDRKVAGKSERSGGGRPPWYVLLLRAVALLVALAALAAFFYYAFRLTLSPVEDNGQAGGNTDPGRSLRFYFEQPVRDALPQVGGNLILLAPLGVLLPMLSARLRGPVRLALVAALLSLAIETAQGLLVIGRAFDIDDVILNVLGVVLAYALVGRLLSRKIMGPA</sequence>
<feature type="transmembrane region" description="Helical" evidence="2">
    <location>
        <begin position="143"/>
        <end position="166"/>
    </location>
</feature>
<dbReference type="PANTHER" id="PTHR36834:SF1">
    <property type="entry name" value="INTEGRAL MEMBRANE PROTEIN"/>
    <property type="match status" value="1"/>
</dbReference>
<reference evidence="4 5" key="1">
    <citation type="journal article" date="2019" name="Int. J. Syst. Evol. Microbiol.">
        <title>The Global Catalogue of Microorganisms (GCM) 10K type strain sequencing project: providing services to taxonomists for standard genome sequencing and annotation.</title>
        <authorList>
            <consortium name="The Broad Institute Genomics Platform"/>
            <consortium name="The Broad Institute Genome Sequencing Center for Infectious Disease"/>
            <person name="Wu L."/>
            <person name="Ma J."/>
        </authorList>
    </citation>
    <scope>NUCLEOTIDE SEQUENCE [LARGE SCALE GENOMIC DNA]</scope>
    <source>
        <strain evidence="4 5">JCM 3325</strain>
    </source>
</reference>
<evidence type="ECO:0000313" key="5">
    <source>
        <dbReference type="Proteomes" id="UP001501231"/>
    </source>
</evidence>
<dbReference type="PANTHER" id="PTHR36834">
    <property type="entry name" value="MEMBRANE PROTEIN-RELATED"/>
    <property type="match status" value="1"/>
</dbReference>
<keyword evidence="5" id="KW-1185">Reference proteome</keyword>
<gene>
    <name evidence="4" type="ORF">GCM10010191_28560</name>
</gene>
<organism evidence="4 5">
    <name type="scientific">Actinomadura vinacea</name>
    <dbReference type="NCBI Taxonomy" id="115336"/>
    <lineage>
        <taxon>Bacteria</taxon>
        <taxon>Bacillati</taxon>
        <taxon>Actinomycetota</taxon>
        <taxon>Actinomycetes</taxon>
        <taxon>Streptosporangiales</taxon>
        <taxon>Thermomonosporaceae</taxon>
        <taxon>Actinomadura</taxon>
    </lineage>
</organism>
<proteinExistence type="predicted"/>
<evidence type="ECO:0000313" key="4">
    <source>
        <dbReference type="EMBL" id="GAA2416444.1"/>
    </source>
</evidence>
<dbReference type="InterPro" id="IPR053150">
    <property type="entry name" value="Teicoplanin_resist-assoc"/>
</dbReference>
<accession>A0ABN3IZB0</accession>
<name>A0ABN3IZB0_9ACTN</name>
<evidence type="ECO:0000256" key="2">
    <source>
        <dbReference type="SAM" id="Phobius"/>
    </source>
</evidence>
<keyword evidence="2" id="KW-1133">Transmembrane helix</keyword>
<feature type="compositionally biased region" description="Basic and acidic residues" evidence="1">
    <location>
        <begin position="25"/>
        <end position="47"/>
    </location>
</feature>
<dbReference type="Proteomes" id="UP001501231">
    <property type="component" value="Unassembled WGS sequence"/>
</dbReference>